<evidence type="ECO:0000313" key="4">
    <source>
        <dbReference type="Proteomes" id="UP001495147"/>
    </source>
</evidence>
<dbReference type="Pfam" id="PF13688">
    <property type="entry name" value="Reprolysin_5"/>
    <property type="match status" value="1"/>
</dbReference>
<organism evidence="3 4">
    <name type="scientific">Roseateles paludis</name>
    <dbReference type="NCBI Taxonomy" id="3145238"/>
    <lineage>
        <taxon>Bacteria</taxon>
        <taxon>Pseudomonadati</taxon>
        <taxon>Pseudomonadota</taxon>
        <taxon>Betaproteobacteria</taxon>
        <taxon>Burkholderiales</taxon>
        <taxon>Sphaerotilaceae</taxon>
        <taxon>Roseateles</taxon>
    </lineage>
</organism>
<comment type="caution">
    <text evidence="3">The sequence shown here is derived from an EMBL/GenBank/DDBJ whole genome shotgun (WGS) entry which is preliminary data.</text>
</comment>
<proteinExistence type="predicted"/>
<evidence type="ECO:0000256" key="1">
    <source>
        <dbReference type="SAM" id="MobiDB-lite"/>
    </source>
</evidence>
<dbReference type="InterPro" id="IPR024079">
    <property type="entry name" value="MetalloPept_cat_dom_sf"/>
</dbReference>
<feature type="signal peptide" evidence="2">
    <location>
        <begin position="1"/>
        <end position="21"/>
    </location>
</feature>
<name>A0ABV0FX99_9BURK</name>
<sequence>MTRIAFVIAACLLCALKPSPAAENLIGGALSTEQRRNSFSAEEQKRVETIRSQSHVVSASVSTLNAQALNYDEISVNLPNGEAATYRAISKQRSSDETLLWKGASTTEVVDGKARDIAEFFSRPSKQSRSAPVLGWLVWKGVRYEVDFLKDGVAVIVQVNTGTVPQHPKDWKEIQERSKGNSKNRADGQSINLGPSEPSANVAAANQSIYTANLLFAVTPQAASYFGGALQTRIDQVVFDVNNIFANSNTSLRIQRVGGISTQALDYSSIGFAHSRGYSIDQMQERDAANADLVVTIGMYGNDGCGIARVYASAEDSHILLKANCLFLSKNLAHELGHILGGHHPIEYDSSNDPFSWGHGYYFRDPSTLYPGKAYCSGTIMAAGLKFPNLANCLLDSSGKPDTVGDGNVDKFSTPIPEVGWPILGNSTSANMVRVISENSYRITTFRATKLASAWRVRLLQLIMHILD</sequence>
<feature type="chain" id="PRO_5047536235" evidence="2">
    <location>
        <begin position="22"/>
        <end position="468"/>
    </location>
</feature>
<gene>
    <name evidence="3" type="ORF">ABDJ85_03640</name>
</gene>
<evidence type="ECO:0000313" key="3">
    <source>
        <dbReference type="EMBL" id="MEO3690545.1"/>
    </source>
</evidence>
<dbReference type="Gene3D" id="3.40.390.10">
    <property type="entry name" value="Collagenase (Catalytic Domain)"/>
    <property type="match status" value="1"/>
</dbReference>
<dbReference type="RefSeq" id="WP_347703371.1">
    <property type="nucleotide sequence ID" value="NZ_JBDPZD010000001.1"/>
</dbReference>
<keyword evidence="2" id="KW-0732">Signal</keyword>
<dbReference type="Proteomes" id="UP001495147">
    <property type="component" value="Unassembled WGS sequence"/>
</dbReference>
<evidence type="ECO:0000256" key="2">
    <source>
        <dbReference type="SAM" id="SignalP"/>
    </source>
</evidence>
<dbReference type="EMBL" id="JBDPZD010000001">
    <property type="protein sequence ID" value="MEO3690545.1"/>
    <property type="molecule type" value="Genomic_DNA"/>
</dbReference>
<reference evidence="3 4" key="1">
    <citation type="submission" date="2024-05" db="EMBL/GenBank/DDBJ databases">
        <title>Roseateles sp. DJS-2-20 16S ribosomal RNA gene Genome sequencing and assembly.</title>
        <authorList>
            <person name="Woo H."/>
        </authorList>
    </citation>
    <scope>NUCLEOTIDE SEQUENCE [LARGE SCALE GENOMIC DNA]</scope>
    <source>
        <strain evidence="3 4">DJS-2-20</strain>
    </source>
</reference>
<dbReference type="SUPFAM" id="SSF55486">
    <property type="entry name" value="Metalloproteases ('zincins'), catalytic domain"/>
    <property type="match status" value="1"/>
</dbReference>
<keyword evidence="4" id="KW-1185">Reference proteome</keyword>
<accession>A0ABV0FX99</accession>
<feature type="region of interest" description="Disordered" evidence="1">
    <location>
        <begin position="175"/>
        <end position="195"/>
    </location>
</feature>
<feature type="compositionally biased region" description="Polar residues" evidence="1">
    <location>
        <begin position="181"/>
        <end position="193"/>
    </location>
</feature>
<protein>
    <submittedName>
        <fullName evidence="3">M12 family metallo-peptidase</fullName>
    </submittedName>
</protein>